<keyword evidence="1" id="KW-1133">Transmembrane helix</keyword>
<feature type="transmembrane region" description="Helical" evidence="1">
    <location>
        <begin position="20"/>
        <end position="38"/>
    </location>
</feature>
<evidence type="ECO:0000256" key="1">
    <source>
        <dbReference type="SAM" id="Phobius"/>
    </source>
</evidence>
<evidence type="ECO:0000313" key="2">
    <source>
        <dbReference type="EMBL" id="ARP21662.1"/>
    </source>
</evidence>
<proteinExistence type="predicted"/>
<feature type="transmembrane region" description="Helical" evidence="1">
    <location>
        <begin position="50"/>
        <end position="71"/>
    </location>
</feature>
<sequence length="76" mass="8887">MSSYNWKPQNTGDSSFSLRLSVVFIVSISIAFESHRLVDLLSIWVPINDYITYVLKFALSFSSVFIFLKFCRTRRK</sequence>
<dbReference type="EMBL" id="CP017904">
    <property type="protein sequence ID" value="ARP21662.1"/>
    <property type="molecule type" value="Genomic_DNA"/>
</dbReference>
<keyword evidence="2" id="KW-0614">Plasmid</keyword>
<dbReference type="AlphaFoldDB" id="A0A1W6U0V0"/>
<keyword evidence="1" id="KW-0812">Transmembrane</keyword>
<geneLocation type="plasmid" evidence="2">
    <name>pL289</name>
</geneLocation>
<organism evidence="2">
    <name type="scientific">Vibrio alginolyticus</name>
    <dbReference type="NCBI Taxonomy" id="663"/>
    <lineage>
        <taxon>Bacteria</taxon>
        <taxon>Pseudomonadati</taxon>
        <taxon>Pseudomonadota</taxon>
        <taxon>Gammaproteobacteria</taxon>
        <taxon>Vibrionales</taxon>
        <taxon>Vibrionaceae</taxon>
        <taxon>Vibrio</taxon>
    </lineage>
</organism>
<keyword evidence="1" id="KW-0472">Membrane</keyword>
<gene>
    <name evidence="2" type="ORF">K05K4_49530</name>
</gene>
<accession>A0A1W6U0V0</accession>
<name>A0A1W6U0V0_VIBAL</name>
<reference evidence="2" key="1">
    <citation type="submission" date="2016-10" db="EMBL/GenBank/DDBJ databases">
        <title>The High Quality Genome of Vibrio alginolyticus K01M1.</title>
        <authorList>
            <person name="Wendling C."/>
            <person name="Chibani C.M."/>
            <person name="Hertel R."/>
            <person name="Sproer C."/>
            <person name="Bunk B."/>
            <person name="Overmann J."/>
            <person name="Roth O."/>
            <person name="Liesegang H."/>
        </authorList>
    </citation>
    <scope>NUCLEOTIDE SEQUENCE</scope>
    <source>
        <strain evidence="2">K05K4</strain>
        <plasmid evidence="2">pL289</plasmid>
    </source>
</reference>
<protein>
    <submittedName>
        <fullName evidence="2">Uncharacterized protein</fullName>
    </submittedName>
</protein>